<sequence length="601" mass="64394">MMDSVDQFPLLRLSPLVKNPKNGENSQNPNSSSGMNVSPVLPFNSDLAYAGVISSPMGPSQELGKPKWVDVAAPTSVPSDSSSMNLSYYHPHVRDSKVVVCPPQDVVDLGSDLWTGCVVGYFLDKKAPFPLVKSIVTRIWEKFGIYEVLANDQGFFFFKFSKADARTVMEAGPWHVAGKLLILKPWEPQMVFTKEKLSTIPVWVQFSHIPLEFWAEQGLSYIASALGKPLYADDMTEKGKRLSFAKICVEIHVDTPLLDVVEVEYANGASAFIHVKYPWKPSRCSACHVFGHTEASHKVQQPVAGRPTTTVLASDLLPLGQAVNLPSEETVAQAMMNSAGPLLNALGSPVLDSFQQAFELPFVGASPAKIGVGSSLDLSKSPLTLLQEDNAFSMSKSKKNSGKKGSNGLGSPPHGEVQIGNTFSILESTVPLDLSDVSIGLDSDSIVLPLSVGVVPKDGGSGHVDPAVASSVANGVVTLVLPTALVEPMAEPVAGVVSGQVEGSFAQPVFVSVAAKAGKREESGNLDFAIRHCVPATWMYVHNCGTDVVARIVMAWDPQVMTVSLLFSSPQIVVARVVGLECHKDFCVSIVYGHNCVVARR</sequence>
<organism evidence="6 7">
    <name type="scientific">Rhododendron griersonianum</name>
    <dbReference type="NCBI Taxonomy" id="479676"/>
    <lineage>
        <taxon>Eukaryota</taxon>
        <taxon>Viridiplantae</taxon>
        <taxon>Streptophyta</taxon>
        <taxon>Embryophyta</taxon>
        <taxon>Tracheophyta</taxon>
        <taxon>Spermatophyta</taxon>
        <taxon>Magnoliopsida</taxon>
        <taxon>eudicotyledons</taxon>
        <taxon>Gunneridae</taxon>
        <taxon>Pentapetalae</taxon>
        <taxon>asterids</taxon>
        <taxon>Ericales</taxon>
        <taxon>Ericaceae</taxon>
        <taxon>Ericoideae</taxon>
        <taxon>Rhodoreae</taxon>
        <taxon>Rhododendron</taxon>
    </lineage>
</organism>
<dbReference type="PROSITE" id="PS51007">
    <property type="entry name" value="CYTC"/>
    <property type="match status" value="1"/>
</dbReference>
<dbReference type="Pfam" id="PF14111">
    <property type="entry name" value="DUF4283"/>
    <property type="match status" value="1"/>
</dbReference>
<dbReference type="GO" id="GO:0020037">
    <property type="term" value="F:heme binding"/>
    <property type="evidence" value="ECO:0007669"/>
    <property type="project" value="InterPro"/>
</dbReference>
<evidence type="ECO:0000256" key="4">
    <source>
        <dbReference type="SAM" id="MobiDB-lite"/>
    </source>
</evidence>
<proteinExistence type="predicted"/>
<reference evidence="6" key="1">
    <citation type="submission" date="2020-08" db="EMBL/GenBank/DDBJ databases">
        <title>Plant Genome Project.</title>
        <authorList>
            <person name="Zhang R.-G."/>
        </authorList>
    </citation>
    <scope>NUCLEOTIDE SEQUENCE</scope>
    <source>
        <strain evidence="6">WSP0</strain>
        <tissue evidence="6">Leaf</tissue>
    </source>
</reference>
<dbReference type="EMBL" id="JACTNZ010000011">
    <property type="protein sequence ID" value="KAG5524064.1"/>
    <property type="molecule type" value="Genomic_DNA"/>
</dbReference>
<evidence type="ECO:0000256" key="2">
    <source>
        <dbReference type="ARBA" id="ARBA00023004"/>
    </source>
</evidence>
<keyword evidence="3" id="KW-0349">Heme</keyword>
<keyword evidence="1 3" id="KW-0479">Metal-binding</keyword>
<feature type="region of interest" description="Disordered" evidence="4">
    <location>
        <begin position="13"/>
        <end position="36"/>
    </location>
</feature>
<dbReference type="GO" id="GO:0009055">
    <property type="term" value="F:electron transfer activity"/>
    <property type="evidence" value="ECO:0007669"/>
    <property type="project" value="InterPro"/>
</dbReference>
<name>A0AAV6I9M2_9ERIC</name>
<evidence type="ECO:0000256" key="1">
    <source>
        <dbReference type="ARBA" id="ARBA00022723"/>
    </source>
</evidence>
<evidence type="ECO:0000256" key="3">
    <source>
        <dbReference type="PROSITE-ProRule" id="PRU00433"/>
    </source>
</evidence>
<evidence type="ECO:0000313" key="7">
    <source>
        <dbReference type="Proteomes" id="UP000823749"/>
    </source>
</evidence>
<comment type="caution">
    <text evidence="6">The sequence shown here is derived from an EMBL/GenBank/DDBJ whole genome shotgun (WGS) entry which is preliminary data.</text>
</comment>
<dbReference type="Proteomes" id="UP000823749">
    <property type="component" value="Chromosome 11"/>
</dbReference>
<accession>A0AAV6I9M2</accession>
<protein>
    <recommendedName>
        <fullName evidence="5">Cytochrome c domain-containing protein</fullName>
    </recommendedName>
</protein>
<dbReference type="InterPro" id="IPR009056">
    <property type="entry name" value="Cyt_c-like_dom"/>
</dbReference>
<feature type="region of interest" description="Disordered" evidence="4">
    <location>
        <begin position="394"/>
        <end position="414"/>
    </location>
</feature>
<dbReference type="GO" id="GO:0046872">
    <property type="term" value="F:metal ion binding"/>
    <property type="evidence" value="ECO:0007669"/>
    <property type="project" value="UniProtKB-KW"/>
</dbReference>
<keyword evidence="2 3" id="KW-0408">Iron</keyword>
<keyword evidence="7" id="KW-1185">Reference proteome</keyword>
<dbReference type="InterPro" id="IPR025558">
    <property type="entry name" value="DUF4283"/>
</dbReference>
<feature type="domain" description="Cytochrome c" evidence="5">
    <location>
        <begin position="263"/>
        <end position="389"/>
    </location>
</feature>
<evidence type="ECO:0000313" key="6">
    <source>
        <dbReference type="EMBL" id="KAG5524064.1"/>
    </source>
</evidence>
<dbReference type="PANTHER" id="PTHR31286">
    <property type="entry name" value="GLYCINE-RICH CELL WALL STRUCTURAL PROTEIN 1.8-LIKE"/>
    <property type="match status" value="1"/>
</dbReference>
<dbReference type="InterPro" id="IPR040256">
    <property type="entry name" value="At4g02000-like"/>
</dbReference>
<gene>
    <name evidence="6" type="ORF">RHGRI_030906</name>
</gene>
<dbReference type="PANTHER" id="PTHR31286:SF99">
    <property type="entry name" value="DUF4283 DOMAIN-CONTAINING PROTEIN"/>
    <property type="match status" value="1"/>
</dbReference>
<dbReference type="AlphaFoldDB" id="A0AAV6I9M2"/>
<feature type="compositionally biased region" description="Polar residues" evidence="4">
    <location>
        <begin position="22"/>
        <end position="36"/>
    </location>
</feature>
<evidence type="ECO:0000259" key="5">
    <source>
        <dbReference type="PROSITE" id="PS51007"/>
    </source>
</evidence>